<dbReference type="AlphaFoldDB" id="A0A0N4UP71"/>
<protein>
    <submittedName>
        <fullName evidence="5">DUF2202 domain-containing protein</fullName>
    </submittedName>
</protein>
<organism evidence="3 5">
    <name type="scientific">Dracunculus medinensis</name>
    <name type="common">Guinea worm</name>
    <dbReference type="NCBI Taxonomy" id="318479"/>
    <lineage>
        <taxon>Eukaryota</taxon>
        <taxon>Metazoa</taxon>
        <taxon>Ecdysozoa</taxon>
        <taxon>Nematoda</taxon>
        <taxon>Chromadorea</taxon>
        <taxon>Rhabditida</taxon>
        <taxon>Spirurina</taxon>
        <taxon>Dracunculoidea</taxon>
        <taxon>Dracunculidae</taxon>
        <taxon>Dracunculus</taxon>
    </lineage>
</organism>
<keyword evidence="4" id="KW-1185">Reference proteome</keyword>
<dbReference type="OrthoDB" id="10656530at2759"/>
<evidence type="ECO:0000256" key="1">
    <source>
        <dbReference type="SAM" id="MobiDB-lite"/>
    </source>
</evidence>
<feature type="region of interest" description="Disordered" evidence="1">
    <location>
        <begin position="1"/>
        <end position="25"/>
    </location>
</feature>
<dbReference type="EMBL" id="UYYG01000126">
    <property type="protein sequence ID" value="VDN53384.1"/>
    <property type="molecule type" value="Genomic_DNA"/>
</dbReference>
<gene>
    <name evidence="2" type="ORF">DME_LOCUS3357</name>
</gene>
<reference evidence="2 4" key="2">
    <citation type="submission" date="2018-11" db="EMBL/GenBank/DDBJ databases">
        <authorList>
            <consortium name="Pathogen Informatics"/>
        </authorList>
    </citation>
    <scope>NUCLEOTIDE SEQUENCE [LARGE SCALE GENOMIC DNA]</scope>
</reference>
<dbReference type="Proteomes" id="UP000274756">
    <property type="component" value="Unassembled WGS sequence"/>
</dbReference>
<evidence type="ECO:0000313" key="5">
    <source>
        <dbReference type="WBParaSite" id="DME_0000974101-mRNA-1"/>
    </source>
</evidence>
<dbReference type="Proteomes" id="UP000038040">
    <property type="component" value="Unplaced"/>
</dbReference>
<evidence type="ECO:0000313" key="3">
    <source>
        <dbReference type="Proteomes" id="UP000038040"/>
    </source>
</evidence>
<name>A0A0N4UP71_DRAME</name>
<sequence length="226" mass="26185">MFYETTTTNEQESKGSDGNYNQSLSEIPRRNTYRGLLQKIGEIGKIGFCCKKSHNNALCDNRPQKFKQAGHTPMPEREVKLGHETAIINKITEKEREFLLLCKEVIAFDTENSEYYEEVLVFVSKELANRLELEEIELTELNTSTFGARHHTVLPTVKALIGIRNKDKEMIICGVNVDTPFTMYENYQYQVLWKESTTKLSKNYGICYGRLKNLIGRFQFGQQEFE</sequence>
<evidence type="ECO:0000313" key="2">
    <source>
        <dbReference type="EMBL" id="VDN53384.1"/>
    </source>
</evidence>
<proteinExistence type="predicted"/>
<dbReference type="WBParaSite" id="DME_0000974101-mRNA-1">
    <property type="protein sequence ID" value="DME_0000974101-mRNA-1"/>
    <property type="gene ID" value="DME_0000974101"/>
</dbReference>
<accession>A0A0N4UP71</accession>
<reference evidence="5" key="1">
    <citation type="submission" date="2017-02" db="UniProtKB">
        <authorList>
            <consortium name="WormBaseParasite"/>
        </authorList>
    </citation>
    <scope>IDENTIFICATION</scope>
</reference>
<evidence type="ECO:0000313" key="4">
    <source>
        <dbReference type="Proteomes" id="UP000274756"/>
    </source>
</evidence>